<evidence type="ECO:0000313" key="3">
    <source>
        <dbReference type="Proteomes" id="UP000784294"/>
    </source>
</evidence>
<proteinExistence type="predicted"/>
<organism evidence="2 3">
    <name type="scientific">Protopolystoma xenopodis</name>
    <dbReference type="NCBI Taxonomy" id="117903"/>
    <lineage>
        <taxon>Eukaryota</taxon>
        <taxon>Metazoa</taxon>
        <taxon>Spiralia</taxon>
        <taxon>Lophotrochozoa</taxon>
        <taxon>Platyhelminthes</taxon>
        <taxon>Monogenea</taxon>
        <taxon>Polyopisthocotylea</taxon>
        <taxon>Polystomatidea</taxon>
        <taxon>Polystomatidae</taxon>
        <taxon>Protopolystoma</taxon>
    </lineage>
</organism>
<dbReference type="EMBL" id="CAAALY010003684">
    <property type="protein sequence ID" value="VEL08327.1"/>
    <property type="molecule type" value="Genomic_DNA"/>
</dbReference>
<keyword evidence="3" id="KW-1185">Reference proteome</keyword>
<gene>
    <name evidence="2" type="ORF">PXEA_LOCUS1767</name>
</gene>
<reference evidence="2" key="1">
    <citation type="submission" date="2018-11" db="EMBL/GenBank/DDBJ databases">
        <authorList>
            <consortium name="Pathogen Informatics"/>
        </authorList>
    </citation>
    <scope>NUCLEOTIDE SEQUENCE</scope>
</reference>
<comment type="caution">
    <text evidence="2">The sequence shown here is derived from an EMBL/GenBank/DDBJ whole genome shotgun (WGS) entry which is preliminary data.</text>
</comment>
<sequence>MLHRLSIRPAHGWPDYQRTQHSRAPPLVDCATAIGPFEAAFLCVRSNQPFRLLHRSAGLARVQFKRPYLRGRMAARRHEGWAC</sequence>
<name>A0A3S4ZCZ6_9PLAT</name>
<dbReference type="Proteomes" id="UP000784294">
    <property type="component" value="Unassembled WGS sequence"/>
</dbReference>
<feature type="region of interest" description="Disordered" evidence="1">
    <location>
        <begin position="1"/>
        <end position="21"/>
    </location>
</feature>
<evidence type="ECO:0000313" key="2">
    <source>
        <dbReference type="EMBL" id="VEL08327.1"/>
    </source>
</evidence>
<evidence type="ECO:0000256" key="1">
    <source>
        <dbReference type="SAM" id="MobiDB-lite"/>
    </source>
</evidence>
<dbReference type="AlphaFoldDB" id="A0A3S4ZCZ6"/>
<protein>
    <submittedName>
        <fullName evidence="2">Uncharacterized protein</fullName>
    </submittedName>
</protein>
<accession>A0A3S4ZCZ6</accession>